<accession>A0A8J5GEX5</accession>
<dbReference type="Proteomes" id="UP000734854">
    <property type="component" value="Unassembled WGS sequence"/>
</dbReference>
<dbReference type="Gene3D" id="3.40.50.1820">
    <property type="entry name" value="alpha/beta hydrolase"/>
    <property type="match status" value="1"/>
</dbReference>
<dbReference type="AlphaFoldDB" id="A0A8J5GEX5"/>
<comment type="caution">
    <text evidence="1">The sequence shown here is derived from an EMBL/GenBank/DDBJ whole genome shotgun (WGS) entry which is preliminary data.</text>
</comment>
<sequence length="108" mass="12461">MRLCATRQTANDETLLWKRRAEAFVSEETPILWSHGMADRTVLFEASKLDFLFLSKLLFHFVPKSVSSILLSSSKFRSNLQAYPDVGHSITTEELLHLQLRIKDLRLV</sequence>
<proteinExistence type="predicted"/>
<evidence type="ECO:0000313" key="1">
    <source>
        <dbReference type="EMBL" id="KAG6502264.1"/>
    </source>
</evidence>
<protein>
    <submittedName>
        <fullName evidence="1">Uncharacterized protein</fullName>
    </submittedName>
</protein>
<dbReference type="InterPro" id="IPR029058">
    <property type="entry name" value="AB_hydrolase_fold"/>
</dbReference>
<name>A0A8J5GEX5_ZINOF</name>
<gene>
    <name evidence="1" type="ORF">ZIOFF_042153</name>
</gene>
<organism evidence="1 2">
    <name type="scientific">Zingiber officinale</name>
    <name type="common">Ginger</name>
    <name type="synonym">Amomum zingiber</name>
    <dbReference type="NCBI Taxonomy" id="94328"/>
    <lineage>
        <taxon>Eukaryota</taxon>
        <taxon>Viridiplantae</taxon>
        <taxon>Streptophyta</taxon>
        <taxon>Embryophyta</taxon>
        <taxon>Tracheophyta</taxon>
        <taxon>Spermatophyta</taxon>
        <taxon>Magnoliopsida</taxon>
        <taxon>Liliopsida</taxon>
        <taxon>Zingiberales</taxon>
        <taxon>Zingiberaceae</taxon>
        <taxon>Zingiber</taxon>
    </lineage>
</organism>
<evidence type="ECO:0000313" key="2">
    <source>
        <dbReference type="Proteomes" id="UP000734854"/>
    </source>
</evidence>
<keyword evidence="2" id="KW-1185">Reference proteome</keyword>
<dbReference type="EMBL" id="JACMSC010000011">
    <property type="protein sequence ID" value="KAG6502264.1"/>
    <property type="molecule type" value="Genomic_DNA"/>
</dbReference>
<reference evidence="1 2" key="1">
    <citation type="submission" date="2020-08" db="EMBL/GenBank/DDBJ databases">
        <title>Plant Genome Project.</title>
        <authorList>
            <person name="Zhang R.-G."/>
        </authorList>
    </citation>
    <scope>NUCLEOTIDE SEQUENCE [LARGE SCALE GENOMIC DNA]</scope>
    <source>
        <tissue evidence="1">Rhizome</tissue>
    </source>
</reference>